<evidence type="ECO:0000313" key="3">
    <source>
        <dbReference type="Proteomes" id="UP000287361"/>
    </source>
</evidence>
<dbReference type="EMBL" id="BHVZ01000001">
    <property type="protein sequence ID" value="GCB28914.1"/>
    <property type="molecule type" value="Genomic_DNA"/>
</dbReference>
<accession>A0A401LBR2</accession>
<comment type="caution">
    <text evidence="2">The sequence shown here is derived from an EMBL/GenBank/DDBJ whole genome shotgun (WGS) entry which is preliminary data.</text>
</comment>
<name>A0A401LBR2_9FIRM</name>
<dbReference type="AlphaFoldDB" id="A0A401LBR2"/>
<protein>
    <submittedName>
        <fullName evidence="2">Uncharacterized protein</fullName>
    </submittedName>
</protein>
<evidence type="ECO:0000256" key="1">
    <source>
        <dbReference type="SAM" id="Coils"/>
    </source>
</evidence>
<feature type="coiled-coil region" evidence="1">
    <location>
        <begin position="60"/>
        <end position="87"/>
    </location>
</feature>
<proteinExistence type="predicted"/>
<dbReference type="OrthoDB" id="2055505at2"/>
<gene>
    <name evidence="2" type="ORF">KGMB03357_05750</name>
</gene>
<evidence type="ECO:0000313" key="2">
    <source>
        <dbReference type="EMBL" id="GCB28914.1"/>
    </source>
</evidence>
<sequence length="183" mass="21786">MPEEKDIRTMIDEDIDRVERVWEASSYDSDALEELFRLLLEHYAERIEGFTKRLKVIQPYEDVADMAENYRENVRTLLERMKLFRENGYSNEGLIEYSIAKEREELNFNADFTTVRLEIGMMQGLSLVEREDIMVHLDAMETICAQVTPKKERWEMLREHLVWLSGKDVTVAMKILPLFFRIN</sequence>
<reference evidence="2 3" key="1">
    <citation type="submission" date="2018-10" db="EMBL/GenBank/DDBJ databases">
        <title>Draft Genome Sequence of Anaerotignum sp. KCTC 15736.</title>
        <authorList>
            <person name="Choi S.H."/>
            <person name="Kim J.S."/>
            <person name="Kang S.W."/>
            <person name="Lee J.S."/>
            <person name="Park S.H."/>
        </authorList>
    </citation>
    <scope>NUCLEOTIDE SEQUENCE [LARGE SCALE GENOMIC DNA]</scope>
    <source>
        <strain evidence="2 3">KCTC 15736</strain>
    </source>
</reference>
<dbReference type="Proteomes" id="UP000287361">
    <property type="component" value="Unassembled WGS sequence"/>
</dbReference>
<keyword evidence="3" id="KW-1185">Reference proteome</keyword>
<organism evidence="2 3">
    <name type="scientific">Anaerotignum faecicola</name>
    <dbReference type="NCBI Taxonomy" id="2358141"/>
    <lineage>
        <taxon>Bacteria</taxon>
        <taxon>Bacillati</taxon>
        <taxon>Bacillota</taxon>
        <taxon>Clostridia</taxon>
        <taxon>Lachnospirales</taxon>
        <taxon>Anaerotignaceae</taxon>
        <taxon>Anaerotignum</taxon>
    </lineage>
</organism>
<keyword evidence="1" id="KW-0175">Coiled coil</keyword>